<dbReference type="Proteomes" id="UP001596157">
    <property type="component" value="Unassembled WGS sequence"/>
</dbReference>
<dbReference type="PANTHER" id="PTHR43784:SF2">
    <property type="entry name" value="GDSL-LIKE LIPASE_ACYLHYDROLASE, PUTATIVE (AFU_ORTHOLOGUE AFUA_2G00820)-RELATED"/>
    <property type="match status" value="1"/>
</dbReference>
<reference evidence="3" key="1">
    <citation type="journal article" date="2019" name="Int. J. Syst. Evol. Microbiol.">
        <title>The Global Catalogue of Microorganisms (GCM) 10K type strain sequencing project: providing services to taxonomists for standard genome sequencing and annotation.</title>
        <authorList>
            <consortium name="The Broad Institute Genomics Platform"/>
            <consortium name="The Broad Institute Genome Sequencing Center for Infectious Disease"/>
            <person name="Wu L."/>
            <person name="Ma J."/>
        </authorList>
    </citation>
    <scope>NUCLEOTIDE SEQUENCE [LARGE SCALE GENOMIC DNA]</scope>
    <source>
        <strain evidence="3">CCUG 59778</strain>
    </source>
</reference>
<evidence type="ECO:0000313" key="2">
    <source>
        <dbReference type="EMBL" id="MFC5289673.1"/>
    </source>
</evidence>
<comment type="caution">
    <text evidence="2">The sequence shown here is derived from an EMBL/GenBank/DDBJ whole genome shotgun (WGS) entry which is preliminary data.</text>
</comment>
<keyword evidence="2" id="KW-0378">Hydrolase</keyword>
<dbReference type="Pfam" id="PF13472">
    <property type="entry name" value="Lipase_GDSL_2"/>
    <property type="match status" value="1"/>
</dbReference>
<dbReference type="SUPFAM" id="SSF52266">
    <property type="entry name" value="SGNH hydrolase"/>
    <property type="match status" value="1"/>
</dbReference>
<name>A0ABW0EQI8_9PSEU</name>
<dbReference type="RefSeq" id="WP_378249528.1">
    <property type="nucleotide sequence ID" value="NZ_JBHSKF010000012.1"/>
</dbReference>
<dbReference type="EMBL" id="JBHSKF010000012">
    <property type="protein sequence ID" value="MFC5289673.1"/>
    <property type="molecule type" value="Genomic_DNA"/>
</dbReference>
<dbReference type="Gene3D" id="3.40.50.1110">
    <property type="entry name" value="SGNH hydrolase"/>
    <property type="match status" value="1"/>
</dbReference>
<proteinExistence type="predicted"/>
<accession>A0ABW0EQI8</accession>
<dbReference type="CDD" id="cd01830">
    <property type="entry name" value="XynE_like"/>
    <property type="match status" value="1"/>
</dbReference>
<dbReference type="GO" id="GO:0016787">
    <property type="term" value="F:hydrolase activity"/>
    <property type="evidence" value="ECO:0007669"/>
    <property type="project" value="UniProtKB-KW"/>
</dbReference>
<keyword evidence="3" id="KW-1185">Reference proteome</keyword>
<evidence type="ECO:0000313" key="3">
    <source>
        <dbReference type="Proteomes" id="UP001596157"/>
    </source>
</evidence>
<evidence type="ECO:0000259" key="1">
    <source>
        <dbReference type="Pfam" id="PF13472"/>
    </source>
</evidence>
<feature type="domain" description="SGNH hydrolase-type esterase" evidence="1">
    <location>
        <begin position="204"/>
        <end position="406"/>
    </location>
</feature>
<sequence>MSYRRRLTVLLLGVLLLLSGLSVTGASARSKPTWVGTWASVPTATPASGTRTVTDVTVRQVVHASAGGDQVRLRLTNEFGSTPLRVGEVRVALRAGTGTDIDPRTDRAVRFGGQRSVTVAAGAPIISDAVPLRVPAYADLVVSIHLPERTTVSTVHGFAYQRNALAAGNVTGDRSVTPAETLTQWWFLSGVSVLSPQPRGAVVALGDSITNGAESTVGANRRYPDLLAQRLRRTGVLNLGVAGNRLLHDPNPPVGHPAESYAAYFGQSALRRFDRDVLGQPGVEHVIVLLGVNDLGHPGTSAPVSETVSAEEIIAAHHQLITRAHQAGLKIHGGTILPFKGDTLGFWSQENESKRAEVNHWIRTSAPYDSVIDFDTALRDPADPLRLHPRYDSGDHLHPNDAGMAALAATVPTHAFR</sequence>
<dbReference type="InterPro" id="IPR013830">
    <property type="entry name" value="SGNH_hydro"/>
</dbReference>
<gene>
    <name evidence="2" type="ORF">ACFPM7_21690</name>
</gene>
<dbReference type="InterPro" id="IPR036514">
    <property type="entry name" value="SGNH_hydro_sf"/>
</dbReference>
<dbReference type="PANTHER" id="PTHR43784">
    <property type="entry name" value="GDSL-LIKE LIPASE/ACYLHYDROLASE, PUTATIVE (AFU_ORTHOLOGUE AFUA_2G00820)-RELATED"/>
    <property type="match status" value="1"/>
</dbReference>
<dbReference type="InterPro" id="IPR053140">
    <property type="entry name" value="GDSL_Rv0518-like"/>
</dbReference>
<organism evidence="2 3">
    <name type="scientific">Actinokineospora guangxiensis</name>
    <dbReference type="NCBI Taxonomy" id="1490288"/>
    <lineage>
        <taxon>Bacteria</taxon>
        <taxon>Bacillati</taxon>
        <taxon>Actinomycetota</taxon>
        <taxon>Actinomycetes</taxon>
        <taxon>Pseudonocardiales</taxon>
        <taxon>Pseudonocardiaceae</taxon>
        <taxon>Actinokineospora</taxon>
    </lineage>
</organism>
<protein>
    <submittedName>
        <fullName evidence="2">SGNH/GDSL hydrolase family protein</fullName>
    </submittedName>
</protein>